<dbReference type="Gene3D" id="3.80.10.10">
    <property type="entry name" value="Ribonuclease Inhibitor"/>
    <property type="match status" value="1"/>
</dbReference>
<dbReference type="SUPFAM" id="SSF52047">
    <property type="entry name" value="RNI-like"/>
    <property type="match status" value="1"/>
</dbReference>
<name>A0A1Q3AQ60_CEPFO</name>
<dbReference type="Pfam" id="PF12937">
    <property type="entry name" value="F-box-like"/>
    <property type="match status" value="1"/>
</dbReference>
<organism evidence="2 3">
    <name type="scientific">Cephalotus follicularis</name>
    <name type="common">Albany pitcher plant</name>
    <dbReference type="NCBI Taxonomy" id="3775"/>
    <lineage>
        <taxon>Eukaryota</taxon>
        <taxon>Viridiplantae</taxon>
        <taxon>Streptophyta</taxon>
        <taxon>Embryophyta</taxon>
        <taxon>Tracheophyta</taxon>
        <taxon>Spermatophyta</taxon>
        <taxon>Magnoliopsida</taxon>
        <taxon>eudicotyledons</taxon>
        <taxon>Gunneridae</taxon>
        <taxon>Pentapetalae</taxon>
        <taxon>rosids</taxon>
        <taxon>fabids</taxon>
        <taxon>Oxalidales</taxon>
        <taxon>Cephalotaceae</taxon>
        <taxon>Cephalotus</taxon>
    </lineage>
</organism>
<dbReference type="InParanoid" id="A0A1Q3AQ60"/>
<dbReference type="PANTHER" id="PTHR38926:SF5">
    <property type="entry name" value="F-BOX AND LEUCINE-RICH REPEAT PROTEIN 6"/>
    <property type="match status" value="1"/>
</dbReference>
<accession>A0A1Q3AQ60</accession>
<dbReference type="STRING" id="3775.A0A1Q3AQ60"/>
<dbReference type="EMBL" id="BDDD01000041">
    <property type="protein sequence ID" value="GAV57785.1"/>
    <property type="molecule type" value="Genomic_DNA"/>
</dbReference>
<dbReference type="InterPro" id="IPR032675">
    <property type="entry name" value="LRR_dom_sf"/>
</dbReference>
<dbReference type="PANTHER" id="PTHR38926">
    <property type="entry name" value="F-BOX DOMAIN CONTAINING PROTEIN, EXPRESSED"/>
    <property type="match status" value="1"/>
</dbReference>
<dbReference type="AlphaFoldDB" id="A0A1Q3AQ60"/>
<dbReference type="Gene3D" id="1.20.1280.50">
    <property type="match status" value="1"/>
</dbReference>
<gene>
    <name evidence="2" type="ORF">CFOL_v3_01321</name>
</gene>
<evidence type="ECO:0000313" key="3">
    <source>
        <dbReference type="Proteomes" id="UP000187406"/>
    </source>
</evidence>
<sequence length="220" mass="25079">MEGRKWEELEMECLVNILGRVGLESLLLNVPLVCKSWCKATHNPQCWTRIVFPSMLYQINTQQVTFADRLVKSFMTAFLKLVINRSCCNKAGMIALPGFCTNEALIVAHECPALRTLFLRYGSSYDKFCVIFMPKLFQIWKNLEDLMLVGTDKLNEIVTQISLHCKNFKTLRVKLCEIKGKETSAIVTNLPNPKQLILRPLCTSTIVESEDLKTILQGCK</sequence>
<evidence type="ECO:0000259" key="1">
    <source>
        <dbReference type="Pfam" id="PF12937"/>
    </source>
</evidence>
<dbReference type="Proteomes" id="UP000187406">
    <property type="component" value="Unassembled WGS sequence"/>
</dbReference>
<proteinExistence type="predicted"/>
<dbReference type="OrthoDB" id="1929062at2759"/>
<evidence type="ECO:0000313" key="2">
    <source>
        <dbReference type="EMBL" id="GAV57785.1"/>
    </source>
</evidence>
<comment type="caution">
    <text evidence="2">The sequence shown here is derived from an EMBL/GenBank/DDBJ whole genome shotgun (WGS) entry which is preliminary data.</text>
</comment>
<dbReference type="InterPro" id="IPR001810">
    <property type="entry name" value="F-box_dom"/>
</dbReference>
<protein>
    <submittedName>
        <fullName evidence="2">F-box-like domain-containing protein</fullName>
    </submittedName>
</protein>
<feature type="domain" description="F-box" evidence="1">
    <location>
        <begin position="12"/>
        <end position="52"/>
    </location>
</feature>
<reference evidence="3" key="1">
    <citation type="submission" date="2016-04" db="EMBL/GenBank/DDBJ databases">
        <title>Cephalotus genome sequencing.</title>
        <authorList>
            <person name="Fukushima K."/>
            <person name="Hasebe M."/>
            <person name="Fang X."/>
        </authorList>
    </citation>
    <scope>NUCLEOTIDE SEQUENCE [LARGE SCALE GENOMIC DNA]</scope>
    <source>
        <strain evidence="3">cv. St1</strain>
    </source>
</reference>
<feature type="non-terminal residue" evidence="2">
    <location>
        <position position="220"/>
    </location>
</feature>
<keyword evidence="3" id="KW-1185">Reference proteome</keyword>